<name>A0A6B8VW21_9CORY</name>
<organism evidence="1 2">
    <name type="scientific">Corynebacterium kalinowskii</name>
    <dbReference type="NCBI Taxonomy" id="2675216"/>
    <lineage>
        <taxon>Bacteria</taxon>
        <taxon>Bacillati</taxon>
        <taxon>Actinomycetota</taxon>
        <taxon>Actinomycetes</taxon>
        <taxon>Mycobacteriales</taxon>
        <taxon>Corynebacteriaceae</taxon>
        <taxon>Corynebacterium</taxon>
    </lineage>
</organism>
<dbReference type="EMBL" id="CP046452">
    <property type="protein sequence ID" value="QGU03125.1"/>
    <property type="molecule type" value="Genomic_DNA"/>
</dbReference>
<keyword evidence="2" id="KW-1185">Reference proteome</keyword>
<proteinExistence type="predicted"/>
<dbReference type="RefSeq" id="WP_156193448.1">
    <property type="nucleotide sequence ID" value="NZ_CP046452.1"/>
</dbReference>
<dbReference type="AlphaFoldDB" id="A0A6B8VW21"/>
<gene>
    <name evidence="1" type="ORF">CKALI_11405</name>
</gene>
<accession>A0A6B8VW21</accession>
<reference evidence="2" key="1">
    <citation type="submission" date="2019-11" db="EMBL/GenBank/DDBJ databases">
        <title>Complete genome sequence of Corynebacterium kalinowskii 1959, a novel Corynebacterium species isolated from soil of a small paddock in Vilsendorf, Germany.</title>
        <authorList>
            <person name="Schaffert L."/>
            <person name="Ruwe M."/>
            <person name="Milse J."/>
            <person name="Hanuschka K."/>
            <person name="Ortseifen V."/>
            <person name="Droste J."/>
            <person name="Brandt D."/>
            <person name="Schlueter L."/>
            <person name="Kutter Y."/>
            <person name="Vinke S."/>
            <person name="Viehoefer P."/>
            <person name="Jacob L."/>
            <person name="Luebke N.-C."/>
            <person name="Schulte-Berndt E."/>
            <person name="Hain C."/>
            <person name="Linder M."/>
            <person name="Schmidt P."/>
            <person name="Wollenschlaeger L."/>
            <person name="Luttermann T."/>
            <person name="Thieme E."/>
            <person name="Hassa J."/>
            <person name="Haak M."/>
            <person name="Wittchen M."/>
            <person name="Mentz A."/>
            <person name="Persicke M."/>
            <person name="Busche T."/>
            <person name="Ruckert C."/>
        </authorList>
    </citation>
    <scope>NUCLEOTIDE SEQUENCE [LARGE SCALE GENOMIC DNA]</scope>
    <source>
        <strain evidence="2">1959</strain>
    </source>
</reference>
<dbReference type="KEGG" id="ckw:CKALI_11405"/>
<sequence>MTYRPLIDMSGQEPDDVKALELLLKDHGCNKVEDMSGRVWHIYPWLNKKSVPINDATVHNPQRIPWNEVRSFGVLEDGAC</sequence>
<protein>
    <submittedName>
        <fullName evidence="1">Uncharacterized protein</fullName>
    </submittedName>
</protein>
<evidence type="ECO:0000313" key="2">
    <source>
        <dbReference type="Proteomes" id="UP000427071"/>
    </source>
</evidence>
<evidence type="ECO:0000313" key="1">
    <source>
        <dbReference type="EMBL" id="QGU03125.1"/>
    </source>
</evidence>
<dbReference type="Proteomes" id="UP000427071">
    <property type="component" value="Chromosome"/>
</dbReference>